<gene>
    <name evidence="2" type="ORF">H4O09_13355</name>
</gene>
<name>A0A7W3YWJ4_9GAMM</name>
<protein>
    <submittedName>
        <fullName evidence="2">Twin transmembrane helix small protein</fullName>
    </submittedName>
</protein>
<feature type="transmembrane region" description="Helical" evidence="1">
    <location>
        <begin position="6"/>
        <end position="30"/>
    </location>
</feature>
<keyword evidence="1" id="KW-0472">Membrane</keyword>
<proteinExistence type="predicted"/>
<reference evidence="2 3" key="1">
    <citation type="submission" date="2020-08" db="EMBL/GenBank/DDBJ databases">
        <title>Stenotrophomonas sp. W1S232.</title>
        <authorList>
            <person name="Deng Y."/>
        </authorList>
    </citation>
    <scope>NUCLEOTIDE SEQUENCE [LARGE SCALE GENOMIC DNA]</scope>
    <source>
        <strain evidence="2 3">W1S232</strain>
    </source>
</reference>
<sequence length="72" mass="7636">MNESLKTLLVIAFLAVIVFNLGAGLYYLLVDRGQSRRTVRALSWRVGVSVALVALLMVGIATGLIQPHGVGG</sequence>
<dbReference type="AlphaFoldDB" id="A0A7W3YWJ4"/>
<dbReference type="NCBIfam" id="NF033233">
    <property type="entry name" value="twin_helix"/>
    <property type="match status" value="1"/>
</dbReference>
<organism evidence="2 3">
    <name type="scientific">Stenotrophomonas koreensis</name>
    <dbReference type="NCBI Taxonomy" id="266128"/>
    <lineage>
        <taxon>Bacteria</taxon>
        <taxon>Pseudomonadati</taxon>
        <taxon>Pseudomonadota</taxon>
        <taxon>Gammaproteobacteria</taxon>
        <taxon>Lysobacterales</taxon>
        <taxon>Lysobacteraceae</taxon>
        <taxon>Stenotrophomonas</taxon>
    </lineage>
</organism>
<dbReference type="RefSeq" id="WP_182622986.1">
    <property type="nucleotide sequence ID" value="NZ_JACIUV010000007.1"/>
</dbReference>
<accession>A0A7W3YWJ4</accession>
<evidence type="ECO:0000313" key="3">
    <source>
        <dbReference type="Proteomes" id="UP000550609"/>
    </source>
</evidence>
<comment type="caution">
    <text evidence="2">The sequence shown here is derived from an EMBL/GenBank/DDBJ whole genome shotgun (WGS) entry which is preliminary data.</text>
</comment>
<dbReference type="Pfam" id="PF11137">
    <property type="entry name" value="DUF2909"/>
    <property type="match status" value="1"/>
</dbReference>
<keyword evidence="1" id="KW-1133">Transmembrane helix</keyword>
<feature type="transmembrane region" description="Helical" evidence="1">
    <location>
        <begin position="42"/>
        <end position="65"/>
    </location>
</feature>
<evidence type="ECO:0000313" key="2">
    <source>
        <dbReference type="EMBL" id="MBB1118038.1"/>
    </source>
</evidence>
<evidence type="ECO:0000256" key="1">
    <source>
        <dbReference type="SAM" id="Phobius"/>
    </source>
</evidence>
<dbReference type="InterPro" id="IPR021313">
    <property type="entry name" value="DUF2909"/>
</dbReference>
<keyword evidence="1 2" id="KW-0812">Transmembrane</keyword>
<dbReference type="EMBL" id="JACIUV010000007">
    <property type="protein sequence ID" value="MBB1118038.1"/>
    <property type="molecule type" value="Genomic_DNA"/>
</dbReference>
<dbReference type="Proteomes" id="UP000550609">
    <property type="component" value="Unassembled WGS sequence"/>
</dbReference>